<dbReference type="OrthoDB" id="2123594at2759"/>
<evidence type="ECO:0000256" key="1">
    <source>
        <dbReference type="ARBA" id="ARBA00022801"/>
    </source>
</evidence>
<evidence type="ECO:0000259" key="4">
    <source>
        <dbReference type="SMART" id="SM00219"/>
    </source>
</evidence>
<dbReference type="PROSITE" id="PS00107">
    <property type="entry name" value="PROTEIN_KINASE_ATP"/>
    <property type="match status" value="1"/>
</dbReference>
<dbReference type="SMART" id="SM00219">
    <property type="entry name" value="TyrKc"/>
    <property type="match status" value="1"/>
</dbReference>
<dbReference type="PANTHER" id="PTHR30620">
    <property type="entry name" value="PERIPLASMIC BETA-GLUCOSIDASE-RELATED"/>
    <property type="match status" value="1"/>
</dbReference>
<dbReference type="GO" id="GO:0005524">
    <property type="term" value="F:ATP binding"/>
    <property type="evidence" value="ECO:0007669"/>
    <property type="project" value="UniProtKB-UniRule"/>
</dbReference>
<feature type="binding site" evidence="2">
    <location>
        <position position="138"/>
    </location>
    <ligand>
        <name>ATP</name>
        <dbReference type="ChEBI" id="CHEBI:30616"/>
    </ligand>
</feature>
<sequence length="664" mass="73307">MARDIGAYAKMDLQEILIFHKVAKTLMSAKNPLGMRGDGKVGCQGFRITTIAAIVGGVASIMIIALLIIILYKRRRNERNFLKNGGLLLEHQRVRIFREAELVKATKNYDPSLLLGEGGFGYVYKGVLADNTQVAVKKPKDKDKTQINQEFQQELGIVSQVNHRNVVKVLGLCLETEVPLSLATTNAESNYLKYKDPKQPFNTRIRDLMGRMTLAEKIGQMVQLDRAIATPDILKNYSIGSLLSGGGSVPKPQATPEDWIGMINWFQNGSLSSRLGIPLIYGIDAVHGHNNVYKATVFPQYRPWSNKVCRDPRWARCYESYGEDPMLVRDMTEIISGLQGDAPKNGVPYISGKDKVAACAKHFVGDGGTTRGINENNTVIDYRGLMRIHMPAYLLSVIKGVSTIMVSYSSWNGQKMHANHDLVTNLLKNTFKFRGFVISDWQGIDKITSPSHANYTYSVLEGISAGIDLFMVPYNYTEFIGILTDLVNKNVIPMSRIDDAVRRILRVKFTLAAVDPSTEITYSENPEAAFVKANNFSYAIVVIGELPYAETNGDNLNLTITESGPSVINNVCGTTKCVVVVISSLPLVIEPYMAQRDALVAAWLPGTEGHGVADVLFGDYGFSGKLSRTWFKSVDQLPMNSGDAHYDPLFPYGFGLTTQGAKSS</sequence>
<dbReference type="InterPro" id="IPR017441">
    <property type="entry name" value="Protein_kinase_ATP_BS"/>
</dbReference>
<organism evidence="5 6">
    <name type="scientific">Jatropha curcas</name>
    <name type="common">Barbados nut</name>
    <dbReference type="NCBI Taxonomy" id="180498"/>
    <lineage>
        <taxon>Eukaryota</taxon>
        <taxon>Viridiplantae</taxon>
        <taxon>Streptophyta</taxon>
        <taxon>Embryophyta</taxon>
        <taxon>Tracheophyta</taxon>
        <taxon>Spermatophyta</taxon>
        <taxon>Magnoliopsida</taxon>
        <taxon>eudicotyledons</taxon>
        <taxon>Gunneridae</taxon>
        <taxon>Pentapetalae</taxon>
        <taxon>rosids</taxon>
        <taxon>fabids</taxon>
        <taxon>Malpighiales</taxon>
        <taxon>Euphorbiaceae</taxon>
        <taxon>Crotonoideae</taxon>
        <taxon>Jatropheae</taxon>
        <taxon>Jatropha</taxon>
    </lineage>
</organism>
<keyword evidence="2" id="KW-0067">ATP-binding</keyword>
<keyword evidence="3" id="KW-1133">Transmembrane helix</keyword>
<keyword evidence="2" id="KW-0547">Nucleotide-binding</keyword>
<accession>A0A067LEK4</accession>
<dbReference type="STRING" id="180498.A0A067LEK4"/>
<dbReference type="InterPro" id="IPR001764">
    <property type="entry name" value="Glyco_hydro_3_N"/>
</dbReference>
<dbReference type="Proteomes" id="UP000027138">
    <property type="component" value="Unassembled WGS sequence"/>
</dbReference>
<dbReference type="PRINTS" id="PR00133">
    <property type="entry name" value="GLHYDRLASE3"/>
</dbReference>
<dbReference type="InterPro" id="IPR011009">
    <property type="entry name" value="Kinase-like_dom_sf"/>
</dbReference>
<evidence type="ECO:0000256" key="2">
    <source>
        <dbReference type="PROSITE-ProRule" id="PRU10141"/>
    </source>
</evidence>
<evidence type="ECO:0000313" key="6">
    <source>
        <dbReference type="Proteomes" id="UP000027138"/>
    </source>
</evidence>
<dbReference type="Gene3D" id="3.20.20.300">
    <property type="entry name" value="Glycoside hydrolase, family 3, N-terminal domain"/>
    <property type="match status" value="3"/>
</dbReference>
<dbReference type="SUPFAM" id="SSF52279">
    <property type="entry name" value="Beta-D-glucan exohydrolase, C-terminal domain"/>
    <property type="match status" value="1"/>
</dbReference>
<dbReference type="InterPro" id="IPR051915">
    <property type="entry name" value="Cellulose_Degrad_GH3"/>
</dbReference>
<dbReference type="InterPro" id="IPR017853">
    <property type="entry name" value="GH"/>
</dbReference>
<keyword evidence="3" id="KW-0472">Membrane</keyword>
<dbReference type="GO" id="GO:0008422">
    <property type="term" value="F:beta-glucosidase activity"/>
    <property type="evidence" value="ECO:0007669"/>
    <property type="project" value="TreeGrafter"/>
</dbReference>
<dbReference type="EMBL" id="KK914286">
    <property type="protein sequence ID" value="KDP42940.1"/>
    <property type="molecule type" value="Genomic_DNA"/>
</dbReference>
<keyword evidence="6" id="KW-1185">Reference proteome</keyword>
<dbReference type="InterPro" id="IPR036881">
    <property type="entry name" value="Glyco_hydro_3_C_sf"/>
</dbReference>
<name>A0A067LEK4_JATCU</name>
<keyword evidence="3" id="KW-0812">Transmembrane</keyword>
<dbReference type="GO" id="GO:0004713">
    <property type="term" value="F:protein tyrosine kinase activity"/>
    <property type="evidence" value="ECO:0007669"/>
    <property type="project" value="InterPro"/>
</dbReference>
<protein>
    <recommendedName>
        <fullName evidence="4">Tyrosine-protein kinase catalytic domain-containing protein</fullName>
    </recommendedName>
</protein>
<dbReference type="InterPro" id="IPR020635">
    <property type="entry name" value="Tyr_kinase_cat_dom"/>
</dbReference>
<dbReference type="InterPro" id="IPR001245">
    <property type="entry name" value="Ser-Thr/Tyr_kinase_cat_dom"/>
</dbReference>
<keyword evidence="1" id="KW-0378">Hydrolase</keyword>
<dbReference type="Pfam" id="PF07714">
    <property type="entry name" value="PK_Tyr_Ser-Thr"/>
    <property type="match status" value="1"/>
</dbReference>
<reference evidence="5 6" key="1">
    <citation type="journal article" date="2014" name="PLoS ONE">
        <title>Global Analysis of Gene Expression Profiles in Physic Nut (Jatropha curcas L.) Seedlings Exposed to Salt Stress.</title>
        <authorList>
            <person name="Zhang L."/>
            <person name="Zhang C."/>
            <person name="Wu P."/>
            <person name="Chen Y."/>
            <person name="Li M."/>
            <person name="Jiang H."/>
            <person name="Wu G."/>
        </authorList>
    </citation>
    <scope>NUCLEOTIDE SEQUENCE [LARGE SCALE GENOMIC DNA]</scope>
    <source>
        <strain evidence="6">cv. GZQX0401</strain>
        <tissue evidence="5">Young leaves</tissue>
    </source>
</reference>
<dbReference type="Gene3D" id="3.30.200.20">
    <property type="entry name" value="Phosphorylase Kinase, domain 1"/>
    <property type="match status" value="1"/>
</dbReference>
<proteinExistence type="predicted"/>
<dbReference type="InterPro" id="IPR036962">
    <property type="entry name" value="Glyco_hydro_3_N_sf"/>
</dbReference>
<dbReference type="AlphaFoldDB" id="A0A067LEK4"/>
<dbReference type="Gene3D" id="3.40.50.1700">
    <property type="entry name" value="Glycoside hydrolase family 3 C-terminal domain"/>
    <property type="match status" value="1"/>
</dbReference>
<dbReference type="Pfam" id="PF00933">
    <property type="entry name" value="Glyco_hydro_3"/>
    <property type="match status" value="2"/>
</dbReference>
<dbReference type="PANTHER" id="PTHR30620:SF77">
    <property type="entry name" value="LYSOSOMAL BETA GLUCOSIDASE-LIKE"/>
    <property type="match status" value="1"/>
</dbReference>
<feature type="domain" description="Tyrosine-protein kinase catalytic" evidence="4">
    <location>
        <begin position="109"/>
        <end position="286"/>
    </location>
</feature>
<dbReference type="SUPFAM" id="SSF56112">
    <property type="entry name" value="Protein kinase-like (PK-like)"/>
    <property type="match status" value="1"/>
</dbReference>
<evidence type="ECO:0000256" key="3">
    <source>
        <dbReference type="SAM" id="Phobius"/>
    </source>
</evidence>
<feature type="transmembrane region" description="Helical" evidence="3">
    <location>
        <begin position="48"/>
        <end position="72"/>
    </location>
</feature>
<evidence type="ECO:0000313" key="5">
    <source>
        <dbReference type="EMBL" id="KDP42940.1"/>
    </source>
</evidence>
<dbReference type="SUPFAM" id="SSF51445">
    <property type="entry name" value="(Trans)glycosidases"/>
    <property type="match status" value="1"/>
</dbReference>
<dbReference type="GO" id="GO:0009251">
    <property type="term" value="P:glucan catabolic process"/>
    <property type="evidence" value="ECO:0007669"/>
    <property type="project" value="TreeGrafter"/>
</dbReference>
<gene>
    <name evidence="5" type="ORF">JCGZ_23882</name>
</gene>